<dbReference type="Pfam" id="PF06804">
    <property type="entry name" value="Lipoprotein_18"/>
    <property type="match status" value="1"/>
</dbReference>
<name>A0A3Q9JI18_9GAMM</name>
<dbReference type="EMBL" id="CP029822">
    <property type="protein sequence ID" value="AZS49928.1"/>
    <property type="molecule type" value="Genomic_DNA"/>
</dbReference>
<sequence length="372" mass="41686">MRQLAKFSVIAVVISTISGCGWLWGEKGYFRDRSNDYLDAKQESMITIPANLKKDTRPFDPLYPIPNNIPNPTVTKNYEVPRPLPLQAVNTSGPFSLQRNQGNQWIIAQQMVTPAYEQALQYFRQAGFRIDTARPVTGEFTTSWTKTSVLTNMLNSRLLAMDSSLANQELRIRVRVDPGARANTSELYTLVMVRPEGSAVESDWPSKSQNSVVEAILLDELMANMSNSQASENVVSLSDTQQQSVAAKKKALFNRDTQGVPFLVMNGDLDLVWSQVEQAINKANIKIDDMDRSERVYYINLSEKADGSSKPGFFTRLFTSEARREANAERYIIKVIPIDNAMSVKVDGIGNDTVVSPEKAESILRMLQDNMN</sequence>
<dbReference type="Gene3D" id="3.30.310.170">
    <property type="entry name" value="Outer membrane protein assembly factor BamC"/>
    <property type="match status" value="1"/>
</dbReference>
<organism evidence="2 3">
    <name type="scientific">Entomomonas moraniae</name>
    <dbReference type="NCBI Taxonomy" id="2213226"/>
    <lineage>
        <taxon>Bacteria</taxon>
        <taxon>Pseudomonadati</taxon>
        <taxon>Pseudomonadota</taxon>
        <taxon>Gammaproteobacteria</taxon>
        <taxon>Pseudomonadales</taxon>
        <taxon>Pseudomonadaceae</taxon>
        <taxon>Entomomonas</taxon>
    </lineage>
</organism>
<dbReference type="Proteomes" id="UP000273143">
    <property type="component" value="Chromosome"/>
</dbReference>
<dbReference type="InterPro" id="IPR010653">
    <property type="entry name" value="NlpB/DapX"/>
</dbReference>
<dbReference type="InterPro" id="IPR042268">
    <property type="entry name" value="BamC_C"/>
</dbReference>
<dbReference type="RefSeq" id="WP_127162098.1">
    <property type="nucleotide sequence ID" value="NZ_CP029822.1"/>
</dbReference>
<protein>
    <submittedName>
        <fullName evidence="2">Outer membrane protein assembly factor BamC</fullName>
    </submittedName>
</protein>
<keyword evidence="1" id="KW-0472">Membrane</keyword>
<dbReference type="AlphaFoldDB" id="A0A3Q9JI18"/>
<evidence type="ECO:0000256" key="1">
    <source>
        <dbReference type="SAM" id="Phobius"/>
    </source>
</evidence>
<dbReference type="PROSITE" id="PS51257">
    <property type="entry name" value="PROKAR_LIPOPROTEIN"/>
    <property type="match status" value="1"/>
</dbReference>
<proteinExistence type="predicted"/>
<dbReference type="KEGG" id="emo:DM558_03675"/>
<reference evidence="3" key="1">
    <citation type="submission" date="2018-06" db="EMBL/GenBank/DDBJ databases">
        <title>Complete genome of Pseudomonas insecticola strain QZS01.</title>
        <authorList>
            <person name="Wang J."/>
            <person name="Su Q."/>
        </authorList>
    </citation>
    <scope>NUCLEOTIDE SEQUENCE [LARGE SCALE GENOMIC DNA]</scope>
    <source>
        <strain evidence="3">QZS01</strain>
    </source>
</reference>
<gene>
    <name evidence="2" type="primary">bamC</name>
    <name evidence="2" type="ORF">DM558_03675</name>
</gene>
<keyword evidence="3" id="KW-1185">Reference proteome</keyword>
<feature type="transmembrane region" description="Helical" evidence="1">
    <location>
        <begin position="7"/>
        <end position="25"/>
    </location>
</feature>
<keyword evidence="1" id="KW-0812">Transmembrane</keyword>
<evidence type="ECO:0000313" key="3">
    <source>
        <dbReference type="Proteomes" id="UP000273143"/>
    </source>
</evidence>
<keyword evidence="1" id="KW-1133">Transmembrane helix</keyword>
<accession>A0A3Q9JI18</accession>
<evidence type="ECO:0000313" key="2">
    <source>
        <dbReference type="EMBL" id="AZS49928.1"/>
    </source>
</evidence>